<dbReference type="InterPro" id="IPR005569">
    <property type="entry name" value="Arc_DNA-bd_dom"/>
</dbReference>
<dbReference type="Gene3D" id="1.10.1220.10">
    <property type="entry name" value="Met repressor-like"/>
    <property type="match status" value="1"/>
</dbReference>
<dbReference type="InterPro" id="IPR013321">
    <property type="entry name" value="Arc_rbn_hlx_hlx"/>
</dbReference>
<dbReference type="SUPFAM" id="SSF47598">
    <property type="entry name" value="Ribbon-helix-helix"/>
    <property type="match status" value="1"/>
</dbReference>
<feature type="region of interest" description="Disordered" evidence="1">
    <location>
        <begin position="143"/>
        <end position="172"/>
    </location>
</feature>
<gene>
    <name evidence="3" type="ORF">C7374_10588</name>
</gene>
<protein>
    <submittedName>
        <fullName evidence="3">Arc-like DNA binding dprotein</fullName>
    </submittedName>
</protein>
<dbReference type="EMBL" id="QLMK01000005">
    <property type="protein sequence ID" value="RAK29039.1"/>
    <property type="molecule type" value="Genomic_DNA"/>
</dbReference>
<dbReference type="GO" id="GO:0003677">
    <property type="term" value="F:DNA binding"/>
    <property type="evidence" value="ECO:0007669"/>
    <property type="project" value="InterPro"/>
</dbReference>
<reference evidence="3 4" key="1">
    <citation type="submission" date="2018-06" db="EMBL/GenBank/DDBJ databases">
        <title>Genomic Encyclopedia of Type Strains, Phase IV (KMG-IV): sequencing the most valuable type-strain genomes for metagenomic binning, comparative biology and taxonomic classification.</title>
        <authorList>
            <person name="Goeker M."/>
        </authorList>
    </citation>
    <scope>NUCLEOTIDE SEQUENCE [LARGE SCALE GENOMIC DNA]</scope>
    <source>
        <strain evidence="3 4">DSM 26720</strain>
    </source>
</reference>
<evidence type="ECO:0000256" key="1">
    <source>
        <dbReference type="SAM" id="MobiDB-lite"/>
    </source>
</evidence>
<dbReference type="Proteomes" id="UP000249453">
    <property type="component" value="Unassembled WGS sequence"/>
</dbReference>
<comment type="caution">
    <text evidence="3">The sequence shown here is derived from an EMBL/GenBank/DDBJ whole genome shotgun (WGS) entry which is preliminary data.</text>
</comment>
<dbReference type="OrthoDB" id="6890552at2"/>
<evidence type="ECO:0000259" key="2">
    <source>
        <dbReference type="Pfam" id="PF03869"/>
    </source>
</evidence>
<name>A0A364JVS4_9HYPH</name>
<organism evidence="3 4">
    <name type="scientific">Falsochrobactrum ovis</name>
    <dbReference type="NCBI Taxonomy" id="1293442"/>
    <lineage>
        <taxon>Bacteria</taxon>
        <taxon>Pseudomonadati</taxon>
        <taxon>Pseudomonadota</taxon>
        <taxon>Alphaproteobacteria</taxon>
        <taxon>Hyphomicrobiales</taxon>
        <taxon>Brucellaceae</taxon>
        <taxon>Falsochrobactrum</taxon>
    </lineage>
</organism>
<dbReference type="InterPro" id="IPR010985">
    <property type="entry name" value="Ribbon_hlx_hlx"/>
</dbReference>
<evidence type="ECO:0000313" key="3">
    <source>
        <dbReference type="EMBL" id="RAK29039.1"/>
    </source>
</evidence>
<feature type="compositionally biased region" description="Basic and acidic residues" evidence="1">
    <location>
        <begin position="148"/>
        <end position="158"/>
    </location>
</feature>
<dbReference type="AlphaFoldDB" id="A0A364JVS4"/>
<feature type="domain" description="Arc-like DNA binding" evidence="2">
    <location>
        <begin position="3"/>
        <end position="43"/>
    </location>
</feature>
<sequence>MSRVDAQIKLRLPEALRDRIKAYADAHKRSMNAEIVRILEKEFPEALDMTGQIEKLVEMLEFLRDGKANDQNVGTMAAIIQETIEGIVTGRVRGVDETARSYIETEWQRYQEDLLKNNDFNTSLDEEEVRSLYHSGTTAKYVWPDGEIGPKEQKRERGAGAPKDYDDPDFPD</sequence>
<keyword evidence="4" id="KW-1185">Reference proteome</keyword>
<accession>A0A364JVS4</accession>
<proteinExistence type="predicted"/>
<dbReference type="Pfam" id="PF03869">
    <property type="entry name" value="Arc"/>
    <property type="match status" value="1"/>
</dbReference>
<evidence type="ECO:0000313" key="4">
    <source>
        <dbReference type="Proteomes" id="UP000249453"/>
    </source>
</evidence>
<dbReference type="GO" id="GO:0006355">
    <property type="term" value="P:regulation of DNA-templated transcription"/>
    <property type="evidence" value="ECO:0007669"/>
    <property type="project" value="InterPro"/>
</dbReference>
<dbReference type="RefSeq" id="WP_111575210.1">
    <property type="nucleotide sequence ID" value="NZ_JBHEEY010000004.1"/>
</dbReference>